<reference evidence="6" key="1">
    <citation type="submission" date="2023-08" db="EMBL/GenBank/DDBJ databases">
        <title>Chromosome-level Genome Assembly of mud carp (Cirrhinus molitorella).</title>
        <authorList>
            <person name="Liu H."/>
        </authorList>
    </citation>
    <scope>NUCLEOTIDE SEQUENCE</scope>
    <source>
        <strain evidence="6">Prfri</strain>
        <tissue evidence="6">Muscle</tissue>
    </source>
</reference>
<keyword evidence="1" id="KW-0479">Metal-binding</keyword>
<evidence type="ECO:0000256" key="4">
    <source>
        <dbReference type="SAM" id="Coils"/>
    </source>
</evidence>
<organism evidence="6 7">
    <name type="scientific">Cirrhinus molitorella</name>
    <name type="common">mud carp</name>
    <dbReference type="NCBI Taxonomy" id="172907"/>
    <lineage>
        <taxon>Eukaryota</taxon>
        <taxon>Metazoa</taxon>
        <taxon>Chordata</taxon>
        <taxon>Craniata</taxon>
        <taxon>Vertebrata</taxon>
        <taxon>Euteleostomi</taxon>
        <taxon>Actinopterygii</taxon>
        <taxon>Neopterygii</taxon>
        <taxon>Teleostei</taxon>
        <taxon>Ostariophysi</taxon>
        <taxon>Cypriniformes</taxon>
        <taxon>Cyprinidae</taxon>
        <taxon>Labeoninae</taxon>
        <taxon>Labeonini</taxon>
        <taxon>Cirrhinus</taxon>
    </lineage>
</organism>
<dbReference type="InterPro" id="IPR051051">
    <property type="entry name" value="E3_ubiq-ligase_TRIM/RNF"/>
</dbReference>
<keyword evidence="3" id="KW-0862">Zinc</keyword>
<keyword evidence="7" id="KW-1185">Reference proteome</keyword>
<evidence type="ECO:0000313" key="6">
    <source>
        <dbReference type="EMBL" id="KAK2916960.1"/>
    </source>
</evidence>
<comment type="caution">
    <text evidence="6">The sequence shown here is derived from an EMBL/GenBank/DDBJ whole genome shotgun (WGS) entry which is preliminary data.</text>
</comment>
<protein>
    <recommendedName>
        <fullName evidence="5">TRIM8/14/16/25/29/45/65 coiled-coil region domain-containing protein</fullName>
    </recommendedName>
</protein>
<evidence type="ECO:0000259" key="5">
    <source>
        <dbReference type="Pfam" id="PF25600"/>
    </source>
</evidence>
<evidence type="ECO:0000313" key="7">
    <source>
        <dbReference type="Proteomes" id="UP001187343"/>
    </source>
</evidence>
<dbReference type="AlphaFoldDB" id="A0AA88U100"/>
<name>A0AA88U100_9TELE</name>
<dbReference type="PANTHER" id="PTHR25465:SF5">
    <property type="entry name" value="E3 UBIQUITIN_ISG15 LIGASE TRIM25-RELATED"/>
    <property type="match status" value="1"/>
</dbReference>
<dbReference type="GO" id="GO:0008270">
    <property type="term" value="F:zinc ion binding"/>
    <property type="evidence" value="ECO:0007669"/>
    <property type="project" value="UniProtKB-KW"/>
</dbReference>
<dbReference type="PANTHER" id="PTHR25465">
    <property type="entry name" value="B-BOX DOMAIN CONTAINING"/>
    <property type="match status" value="1"/>
</dbReference>
<evidence type="ECO:0000256" key="2">
    <source>
        <dbReference type="ARBA" id="ARBA00022771"/>
    </source>
</evidence>
<evidence type="ECO:0000256" key="3">
    <source>
        <dbReference type="ARBA" id="ARBA00022833"/>
    </source>
</evidence>
<feature type="domain" description="TRIM8/14/16/25/29/45/65 coiled-coil region" evidence="5">
    <location>
        <begin position="29"/>
        <end position="162"/>
    </location>
</feature>
<dbReference type="Pfam" id="PF25600">
    <property type="entry name" value="TRIM_CC"/>
    <property type="match status" value="1"/>
</dbReference>
<keyword evidence="4" id="KW-0175">Coiled coil</keyword>
<sequence length="219" mass="25274">MDTLPDHVQEEAIPLGHLVEKHDKLEKIIQKKEKDVQELREAVESHKRSAQTAVEDSKRIFTELIRSIKKRRSEVQQLIRDQERAAVSRAEEQLEKLKKEIDDLKRIDAEMKQLSETDDHIHFLQCLPFVPELTGSAVSCHLSFDAVLKTMFQLREKLHQFSRETIENITATLKNIQLGGAPDYQTRKDFLRCFRVALEAALHSENKDAGRAGKSLQIQ</sequence>
<proteinExistence type="predicted"/>
<evidence type="ECO:0000256" key="1">
    <source>
        <dbReference type="ARBA" id="ARBA00022723"/>
    </source>
</evidence>
<dbReference type="InterPro" id="IPR058030">
    <property type="entry name" value="TRIM8/14/16/25/29/45/65_CC"/>
</dbReference>
<dbReference type="Proteomes" id="UP001187343">
    <property type="component" value="Unassembled WGS sequence"/>
</dbReference>
<dbReference type="EMBL" id="JAUYZG010000001">
    <property type="protein sequence ID" value="KAK2916960.1"/>
    <property type="molecule type" value="Genomic_DNA"/>
</dbReference>
<gene>
    <name evidence="6" type="ORF">Q8A67_001334</name>
</gene>
<feature type="coiled-coil region" evidence="4">
    <location>
        <begin position="15"/>
        <end position="117"/>
    </location>
</feature>
<keyword evidence="2" id="KW-0863">Zinc-finger</keyword>
<accession>A0AA88U100</accession>